<feature type="chain" id="PRO_5030521189" evidence="1">
    <location>
        <begin position="20"/>
        <end position="142"/>
    </location>
</feature>
<dbReference type="GeneTree" id="ENSGT00940000164709"/>
<name>A0A7N9D1Y7_MACFA</name>
<evidence type="ECO:0000313" key="3">
    <source>
        <dbReference type="Proteomes" id="UP000233100"/>
    </source>
</evidence>
<evidence type="ECO:0000313" key="2">
    <source>
        <dbReference type="Ensembl" id="ENSMFAP00000056993.1"/>
    </source>
</evidence>
<dbReference type="PRINTS" id="PR02045">
    <property type="entry name" value="F138DOMAIN"/>
</dbReference>
<keyword evidence="3" id="KW-1185">Reference proteome</keyword>
<reference evidence="2" key="2">
    <citation type="submission" date="2025-08" db="UniProtKB">
        <authorList>
            <consortium name="Ensembl"/>
        </authorList>
    </citation>
    <scope>IDENTIFICATION</scope>
</reference>
<dbReference type="PANTHER" id="PTHR46254">
    <property type="entry name" value="PROTEIN GVQW1-RELATED"/>
    <property type="match status" value="1"/>
</dbReference>
<dbReference type="PANTHER" id="PTHR46254:SF11">
    <property type="entry name" value="SECRETED PROTEIN"/>
    <property type="match status" value="1"/>
</dbReference>
<sequence>FFFFFLKWSLALLAQDVLQWRNLCSRQPLPPRFKRFSCLNLPSSWDYRHPPPHPANFCTFSSDGVLPFGQAGLELLTSGDPPTSASQSVGITGMSHHTRRFMMSLMVLSIFTAHLGGKKYLTVLFICKLDSNNLTSIYVLTT</sequence>
<organism evidence="2 3">
    <name type="scientific">Macaca fascicularis</name>
    <name type="common">Crab-eating macaque</name>
    <name type="synonym">Cynomolgus monkey</name>
    <dbReference type="NCBI Taxonomy" id="9541"/>
    <lineage>
        <taxon>Eukaryota</taxon>
        <taxon>Metazoa</taxon>
        <taxon>Chordata</taxon>
        <taxon>Craniata</taxon>
        <taxon>Vertebrata</taxon>
        <taxon>Euteleostomi</taxon>
        <taxon>Mammalia</taxon>
        <taxon>Eutheria</taxon>
        <taxon>Euarchontoglires</taxon>
        <taxon>Primates</taxon>
        <taxon>Haplorrhini</taxon>
        <taxon>Catarrhini</taxon>
        <taxon>Cercopithecidae</taxon>
        <taxon>Cercopithecinae</taxon>
        <taxon>Macaca</taxon>
    </lineage>
</organism>
<keyword evidence="1" id="KW-0732">Signal</keyword>
<dbReference type="Proteomes" id="UP000233100">
    <property type="component" value="Chromosome 7"/>
</dbReference>
<reference evidence="2 3" key="1">
    <citation type="submission" date="2013-03" db="EMBL/GenBank/DDBJ databases">
        <authorList>
            <person name="Warren W."/>
            <person name="Wilson R.K."/>
        </authorList>
    </citation>
    <scope>NUCLEOTIDE SEQUENCE</scope>
</reference>
<dbReference type="AlphaFoldDB" id="A0A7N9D1Y7"/>
<accession>A0A7N9D1Y7</accession>
<reference evidence="2" key="3">
    <citation type="submission" date="2025-09" db="UniProtKB">
        <authorList>
            <consortium name="Ensembl"/>
        </authorList>
    </citation>
    <scope>IDENTIFICATION</scope>
</reference>
<feature type="signal peptide" evidence="1">
    <location>
        <begin position="1"/>
        <end position="19"/>
    </location>
</feature>
<evidence type="ECO:0000256" key="1">
    <source>
        <dbReference type="SAM" id="SignalP"/>
    </source>
</evidence>
<proteinExistence type="predicted"/>
<dbReference type="Ensembl" id="ENSMFAT00000073252.1">
    <property type="protein sequence ID" value="ENSMFAP00000056993.1"/>
    <property type="gene ID" value="ENSMFAG00000058783.1"/>
</dbReference>
<protein>
    <submittedName>
        <fullName evidence="2">Uncharacterized protein</fullName>
    </submittedName>
</protein>